<dbReference type="AlphaFoldDB" id="A0A0D2X4C1"/>
<name>A0A0D2X4C1_CAPO3</name>
<keyword evidence="3" id="KW-1185">Reference proteome</keyword>
<dbReference type="Proteomes" id="UP000008743">
    <property type="component" value="Unassembled WGS sequence"/>
</dbReference>
<sequence length="985" mass="108560">MLSAIRLPPAPLVKAASRGAAACITTPVPRAAAAAALSTAAAGVVASKAPKRAQACLLGFASLLGIKTPYLALRPVSTMPTPSPLTVAPPTLPVPAFDAFLSPSGAVLVPSFGALPFPTIGGVRSRIERSYECSSLLIWPRRSRSTSASGPPSETEAKAPSATVNPSAEDDRALIDRLPEALRKSFEATWEAPALRKHLLEKLSSDPDFENDQITALALELKEFKRIPAQGVSLAREASLKAMDEVHKSASVQRIVTTFLIWVEQWSKNQGPSYPTDVRELKRAPDQQRYPGDWPEHVDPVYLRYNTTKEILTEIQESIFSPNRSYRSTFNFLQVATMSGMGKTTYGANIITHLLKALEHPAPVLGFSEERRSLLTNLLTHRTQTVFIDFNGRGDGLEPEDNFRKHIWLAKRLAARGLLDLPISRASDLLSRMSNLDVKSVIRELWRRLRERQQIPDDEHALLIIHIDEYQLAHNFLRRHMTLEEASGTLANALNEILACNFDSTKNTVVVLLTATSTAGLTEYPLTVHRMKLVYLEPLSFPSALGLLEKKWNTAKPPIQLHAQWRNTREFRQFVHDVGGSPKLLSSLSAHTQLAYEPNNKTIAMVLNHFAMRLATVSFPLPVVERDVLALVDLVLTQRPVLTSTRVGQFTVEQLAYHGILTLAPAADAPTPNAMVVVGCPIPYLKDMIHQHADLTCWSAMNLFRMPFESVEDGDIFETAAHLSLTAHLRLLGTADQSCKVTSLLCIKNLTDLRGFAQATVLSRAFSPSASYVPIIEGTQILSKSNSTFNFFTRRVQGRSPWSRKQLDIGWMASCVDAPANGIPVVQTAKNTFGVDMWVLLPAEHNLYAKTKPLLVLFQLKHHQAVSQSDTFSNLQGTIETTLEKVTAGVTDPQTGETVCDVLMVVMVTGTASQSPKAATRLAADRKWAKALATLKKKPDPRVIVLMGEDVRRVVPFMWSRFPDTGDWVVPSKTDASRQADDLSI</sequence>
<protein>
    <submittedName>
        <fullName evidence="2">Uncharacterized protein</fullName>
    </submittedName>
</protein>
<evidence type="ECO:0000313" key="3">
    <source>
        <dbReference type="Proteomes" id="UP000008743"/>
    </source>
</evidence>
<gene>
    <name evidence="2" type="ORF">CAOG_008960</name>
</gene>
<dbReference type="EMBL" id="KE346369">
    <property type="protein sequence ID" value="KJE95799.1"/>
    <property type="molecule type" value="Genomic_DNA"/>
</dbReference>
<organism evidence="2 3">
    <name type="scientific">Capsaspora owczarzaki (strain ATCC 30864)</name>
    <dbReference type="NCBI Taxonomy" id="595528"/>
    <lineage>
        <taxon>Eukaryota</taxon>
        <taxon>Filasterea</taxon>
        <taxon>Capsaspora</taxon>
    </lineage>
</organism>
<evidence type="ECO:0000256" key="1">
    <source>
        <dbReference type="SAM" id="MobiDB-lite"/>
    </source>
</evidence>
<feature type="region of interest" description="Disordered" evidence="1">
    <location>
        <begin position="143"/>
        <end position="169"/>
    </location>
</feature>
<dbReference type="PhylomeDB" id="A0A0D2X4C1"/>
<accession>A0A0D2X4C1</accession>
<reference evidence="3" key="1">
    <citation type="submission" date="2011-02" db="EMBL/GenBank/DDBJ databases">
        <title>The Genome Sequence of Capsaspora owczarzaki ATCC 30864.</title>
        <authorList>
            <person name="Russ C."/>
            <person name="Cuomo C."/>
            <person name="Burger G."/>
            <person name="Gray M.W."/>
            <person name="Holland P.W.H."/>
            <person name="King N."/>
            <person name="Lang F.B.F."/>
            <person name="Roger A.J."/>
            <person name="Ruiz-Trillo I."/>
            <person name="Young S.K."/>
            <person name="Zeng Q."/>
            <person name="Gargeya S."/>
            <person name="Alvarado L."/>
            <person name="Berlin A."/>
            <person name="Chapman S.B."/>
            <person name="Chen Z."/>
            <person name="Freedman E."/>
            <person name="Gellesch M."/>
            <person name="Goldberg J."/>
            <person name="Griggs A."/>
            <person name="Gujja S."/>
            <person name="Heilman E."/>
            <person name="Heiman D."/>
            <person name="Howarth C."/>
            <person name="Mehta T."/>
            <person name="Neiman D."/>
            <person name="Pearson M."/>
            <person name="Roberts A."/>
            <person name="Saif S."/>
            <person name="Shea T."/>
            <person name="Shenoy N."/>
            <person name="Sisk P."/>
            <person name="Stolte C."/>
            <person name="Sykes S."/>
            <person name="White J."/>
            <person name="Yandava C."/>
            <person name="Haas B."/>
            <person name="Nusbaum C."/>
            <person name="Birren B."/>
        </authorList>
    </citation>
    <scope>NUCLEOTIDE SEQUENCE</scope>
    <source>
        <strain evidence="3">ATCC 30864</strain>
    </source>
</reference>
<evidence type="ECO:0000313" key="2">
    <source>
        <dbReference type="EMBL" id="KJE95799.1"/>
    </source>
</evidence>
<proteinExistence type="predicted"/>
<dbReference type="InParanoid" id="A0A0D2X4C1"/>